<evidence type="ECO:0000313" key="9">
    <source>
        <dbReference type="Proteomes" id="UP000002382"/>
    </source>
</evidence>
<dbReference type="InterPro" id="IPR050601">
    <property type="entry name" value="CPA3_antiporter_subunitC"/>
</dbReference>
<gene>
    <name evidence="8" type="ordered locus">Kole_1778</name>
</gene>
<name>C5CFW9_KOSOT</name>
<dbReference type="PANTHER" id="PTHR34583">
    <property type="entry name" value="ANTIPORTER SUBUNIT MNHC2-RELATED"/>
    <property type="match status" value="1"/>
</dbReference>
<protein>
    <submittedName>
        <fullName evidence="8">NADH-ubiquinone oxidoreductase chain 4L</fullName>
    </submittedName>
</protein>
<dbReference type="eggNOG" id="COG1006">
    <property type="taxonomic scope" value="Bacteria"/>
</dbReference>
<dbReference type="AlphaFoldDB" id="C5CFW9"/>
<evidence type="ECO:0000313" key="8">
    <source>
        <dbReference type="EMBL" id="ACR80463.1"/>
    </source>
</evidence>
<evidence type="ECO:0000256" key="7">
    <source>
        <dbReference type="SAM" id="Phobius"/>
    </source>
</evidence>
<evidence type="ECO:0000256" key="3">
    <source>
        <dbReference type="ARBA" id="ARBA00022475"/>
    </source>
</evidence>
<sequence length="120" mass="13132">MISEVAIYTSLIGAFLGTLGMLLTPNLIKKILALGIVETSVTLFYTAISSKSGTSAPIIPYLPIERLRYADPVPQAVVITSIVIGFTILSLLLVFTIMLHNRYHTVDVNLIEKILEGEEK</sequence>
<dbReference type="GO" id="GO:0005886">
    <property type="term" value="C:plasma membrane"/>
    <property type="evidence" value="ECO:0007669"/>
    <property type="project" value="UniProtKB-SubCell"/>
</dbReference>
<reference evidence="8 9" key="1">
    <citation type="submission" date="2009-06" db="EMBL/GenBank/DDBJ databases">
        <title>Complete sequence of Thermotogales bacterium TBF 19.5.1.</title>
        <authorList>
            <consortium name="US DOE Joint Genome Institute"/>
            <person name="Lucas S."/>
            <person name="Copeland A."/>
            <person name="Lapidus A."/>
            <person name="Glavina del Rio T."/>
            <person name="Tice H."/>
            <person name="Bruce D."/>
            <person name="Goodwin L."/>
            <person name="Pitluck S."/>
            <person name="Chertkov O."/>
            <person name="Brettin T."/>
            <person name="Detter J.C."/>
            <person name="Han C."/>
            <person name="Schmutz J."/>
            <person name="Larimer F."/>
            <person name="Land M."/>
            <person name="Hauser L."/>
            <person name="Kyrpides N."/>
            <person name="Ovchinnikova G."/>
            <person name="Noll K."/>
        </authorList>
    </citation>
    <scope>NUCLEOTIDE SEQUENCE [LARGE SCALE GENOMIC DNA]</scope>
    <source>
        <strain evidence="9">ATCC BAA-1733 / DSM 21960 / TBF 19.5.1</strain>
    </source>
</reference>
<dbReference type="InterPro" id="IPR039428">
    <property type="entry name" value="NUOK/Mnh_C1-like"/>
</dbReference>
<comment type="similarity">
    <text evidence="2">Belongs to the CPA3 antiporters (TC 2.A.63) subunit C family.</text>
</comment>
<evidence type="ECO:0000256" key="4">
    <source>
        <dbReference type="ARBA" id="ARBA00022692"/>
    </source>
</evidence>
<dbReference type="Gene3D" id="1.10.287.3510">
    <property type="match status" value="1"/>
</dbReference>
<evidence type="ECO:0000256" key="2">
    <source>
        <dbReference type="ARBA" id="ARBA00010388"/>
    </source>
</evidence>
<dbReference type="HOGENOM" id="CLU_082058_2_2_0"/>
<dbReference type="STRING" id="521045.Kole_1778"/>
<keyword evidence="5 7" id="KW-1133">Transmembrane helix</keyword>
<reference evidence="8 9" key="2">
    <citation type="journal article" date="2011" name="J. Bacteriol.">
        <title>Genome Sequence of Kosmotoga olearia Strain TBF 19.5.1, a Thermophilic Bacterium with a Wide Growth Temperature Range, Isolated from the Troll B Oil Platform in the North Sea.</title>
        <authorList>
            <person name="Swithers K.S."/>
            <person name="Dipippo J.L."/>
            <person name="Bruce D.C."/>
            <person name="Detter C."/>
            <person name="Tapia R."/>
            <person name="Han S."/>
            <person name="Goodwin L.A."/>
            <person name="Han J."/>
            <person name="Woyke T."/>
            <person name="Pitluck S."/>
            <person name="Pennacchio L."/>
            <person name="Nolan M."/>
            <person name="Mikhailova N."/>
            <person name="Land M.L."/>
            <person name="Nesbo C.L."/>
            <person name="Gogarten J.P."/>
            <person name="Noll K.M."/>
        </authorList>
    </citation>
    <scope>NUCLEOTIDE SEQUENCE [LARGE SCALE GENOMIC DNA]</scope>
    <source>
        <strain evidence="9">ATCC BAA-1733 / DSM 21960 / TBF 19.5.1</strain>
    </source>
</reference>
<proteinExistence type="inferred from homology"/>
<feature type="transmembrane region" description="Helical" evidence="7">
    <location>
        <begin position="6"/>
        <end position="24"/>
    </location>
</feature>
<keyword evidence="6 7" id="KW-0472">Membrane</keyword>
<dbReference type="KEGG" id="kol:Kole_1778"/>
<keyword evidence="4 7" id="KW-0812">Transmembrane</keyword>
<organism evidence="8 9">
    <name type="scientific">Kosmotoga olearia (strain ATCC BAA-1733 / DSM 21960 / TBF 19.5.1)</name>
    <dbReference type="NCBI Taxonomy" id="521045"/>
    <lineage>
        <taxon>Bacteria</taxon>
        <taxon>Thermotogati</taxon>
        <taxon>Thermotogota</taxon>
        <taxon>Thermotogae</taxon>
        <taxon>Kosmotogales</taxon>
        <taxon>Kosmotogaceae</taxon>
        <taxon>Kosmotoga</taxon>
    </lineage>
</organism>
<accession>C5CFW9</accession>
<dbReference type="Pfam" id="PF00420">
    <property type="entry name" value="Oxidored_q2"/>
    <property type="match status" value="1"/>
</dbReference>
<evidence type="ECO:0000256" key="1">
    <source>
        <dbReference type="ARBA" id="ARBA00004651"/>
    </source>
</evidence>
<dbReference type="RefSeq" id="WP_015869107.1">
    <property type="nucleotide sequence ID" value="NC_012785.1"/>
</dbReference>
<dbReference type="OrthoDB" id="9799219at2"/>
<keyword evidence="3" id="KW-1003">Cell membrane</keyword>
<evidence type="ECO:0000256" key="6">
    <source>
        <dbReference type="ARBA" id="ARBA00023136"/>
    </source>
</evidence>
<dbReference type="Proteomes" id="UP000002382">
    <property type="component" value="Chromosome"/>
</dbReference>
<comment type="subcellular location">
    <subcellularLocation>
        <location evidence="1">Cell membrane</location>
        <topology evidence="1">Multi-pass membrane protein</topology>
    </subcellularLocation>
</comment>
<keyword evidence="9" id="KW-1185">Reference proteome</keyword>
<feature type="transmembrane region" description="Helical" evidence="7">
    <location>
        <begin position="31"/>
        <end position="48"/>
    </location>
</feature>
<feature type="transmembrane region" description="Helical" evidence="7">
    <location>
        <begin position="76"/>
        <end position="99"/>
    </location>
</feature>
<dbReference type="PANTHER" id="PTHR34583:SF2">
    <property type="entry name" value="ANTIPORTER SUBUNIT MNHC2-RELATED"/>
    <property type="match status" value="1"/>
</dbReference>
<dbReference type="EMBL" id="CP001634">
    <property type="protein sequence ID" value="ACR80463.1"/>
    <property type="molecule type" value="Genomic_DNA"/>
</dbReference>
<evidence type="ECO:0000256" key="5">
    <source>
        <dbReference type="ARBA" id="ARBA00022989"/>
    </source>
</evidence>